<dbReference type="AlphaFoldDB" id="A0A267E4U1"/>
<dbReference type="EMBL" id="NIVC01002701">
    <property type="protein sequence ID" value="PAA55839.1"/>
    <property type="molecule type" value="Genomic_DNA"/>
</dbReference>
<feature type="compositionally biased region" description="Basic and acidic residues" evidence="1">
    <location>
        <begin position="81"/>
        <end position="99"/>
    </location>
</feature>
<organism evidence="2 3">
    <name type="scientific">Macrostomum lignano</name>
    <dbReference type="NCBI Taxonomy" id="282301"/>
    <lineage>
        <taxon>Eukaryota</taxon>
        <taxon>Metazoa</taxon>
        <taxon>Spiralia</taxon>
        <taxon>Lophotrochozoa</taxon>
        <taxon>Platyhelminthes</taxon>
        <taxon>Rhabditophora</taxon>
        <taxon>Macrostomorpha</taxon>
        <taxon>Macrostomida</taxon>
        <taxon>Macrostomidae</taxon>
        <taxon>Macrostomum</taxon>
    </lineage>
</organism>
<evidence type="ECO:0000313" key="2">
    <source>
        <dbReference type="EMBL" id="PAA55839.1"/>
    </source>
</evidence>
<accession>A0A267E4U1</accession>
<keyword evidence="3" id="KW-1185">Reference proteome</keyword>
<feature type="region of interest" description="Disordered" evidence="1">
    <location>
        <begin position="199"/>
        <end position="225"/>
    </location>
</feature>
<feature type="compositionally biased region" description="Basic and acidic residues" evidence="1">
    <location>
        <begin position="142"/>
        <end position="156"/>
    </location>
</feature>
<feature type="region of interest" description="Disordered" evidence="1">
    <location>
        <begin position="1"/>
        <end position="184"/>
    </location>
</feature>
<evidence type="ECO:0000313" key="3">
    <source>
        <dbReference type="Proteomes" id="UP000215902"/>
    </source>
</evidence>
<evidence type="ECO:0000256" key="1">
    <source>
        <dbReference type="SAM" id="MobiDB-lite"/>
    </source>
</evidence>
<feature type="compositionally biased region" description="Low complexity" evidence="1">
    <location>
        <begin position="31"/>
        <end position="43"/>
    </location>
</feature>
<proteinExistence type="predicted"/>
<feature type="non-terminal residue" evidence="2">
    <location>
        <position position="1"/>
    </location>
</feature>
<name>A0A267E4U1_9PLAT</name>
<comment type="caution">
    <text evidence="2">The sequence shown here is derived from an EMBL/GenBank/DDBJ whole genome shotgun (WGS) entry which is preliminary data.</text>
</comment>
<protein>
    <submittedName>
        <fullName evidence="2">Uncharacterized protein</fullName>
    </submittedName>
</protein>
<sequence length="418" mass="45248">AEMHQSRPPKRTDRSSSDERATAQRRQLFCPADAGPAIGAAAGQWESAPRPPWVQRVHPRLRLGQTPYSRSPSPPPNRRSPPPDRRRNDETPRSRDASRPRRRRGRGRHRQRRENSQPEVIDLTGEDSVTRIRRLRSSASHQSHDDPRDSSGPEAHRQRHPRRPVDPVTTARPSAAAPSHLPGGPTSFAAFAAAFGADGPTAGSSTPETLEPIASQPREDPPGKTAAAAAKLIVTGANRAPTSVTMGTQTSEAEFSDANEITYSWSDLAEELRLALPQAPPNSPAEPRCIDAATQAEGPSRADAYIQAANPHDADLQPTPSVPISLAHTVAEHLAGCFVAAAQDGEWPSFNEPIWAEMRALDDIERQAAMDHGADIAGAAVRHPEHPAVLRAVARRIARVMAGRVPDLPDRIAQATWP</sequence>
<gene>
    <name evidence="2" type="ORF">BOX15_Mlig028564g1</name>
</gene>
<reference evidence="2 3" key="1">
    <citation type="submission" date="2017-06" db="EMBL/GenBank/DDBJ databases">
        <title>A platform for efficient transgenesis in Macrostomum lignano, a flatworm model organism for stem cell research.</title>
        <authorList>
            <person name="Berezikov E."/>
        </authorList>
    </citation>
    <scope>NUCLEOTIDE SEQUENCE [LARGE SCALE GENOMIC DNA]</scope>
    <source>
        <strain evidence="2">DV1</strain>
        <tissue evidence="2">Whole organism</tissue>
    </source>
</reference>
<dbReference type="Proteomes" id="UP000215902">
    <property type="component" value="Unassembled WGS sequence"/>
</dbReference>
<feature type="compositionally biased region" description="Basic residues" evidence="1">
    <location>
        <begin position="100"/>
        <end position="112"/>
    </location>
</feature>
<feature type="compositionally biased region" description="Basic and acidic residues" evidence="1">
    <location>
        <begin position="1"/>
        <end position="22"/>
    </location>
</feature>